<evidence type="ECO:0000256" key="6">
    <source>
        <dbReference type="ARBA" id="ARBA00022679"/>
    </source>
</evidence>
<dbReference type="InterPro" id="IPR003594">
    <property type="entry name" value="HATPase_dom"/>
</dbReference>
<dbReference type="InterPro" id="IPR050980">
    <property type="entry name" value="2C_sensor_his_kinase"/>
</dbReference>
<dbReference type="CDD" id="cd00082">
    <property type="entry name" value="HisKA"/>
    <property type="match status" value="1"/>
</dbReference>
<dbReference type="Pfam" id="PF02518">
    <property type="entry name" value="HATPase_c"/>
    <property type="match status" value="1"/>
</dbReference>
<keyword evidence="7 13" id="KW-0812">Transmembrane</keyword>
<dbReference type="SMART" id="SM00304">
    <property type="entry name" value="HAMP"/>
    <property type="match status" value="1"/>
</dbReference>
<dbReference type="Gene3D" id="6.10.340.10">
    <property type="match status" value="1"/>
</dbReference>
<comment type="catalytic activity">
    <reaction evidence="1">
        <text>ATP + protein L-histidine = ADP + protein N-phospho-L-histidine.</text>
        <dbReference type="EC" id="2.7.13.3"/>
    </reaction>
</comment>
<dbReference type="Proteomes" id="UP000670475">
    <property type="component" value="Unassembled WGS sequence"/>
</dbReference>
<name>A0A940RVP1_9ACTN</name>
<dbReference type="PROSITE" id="PS50109">
    <property type="entry name" value="HIS_KIN"/>
    <property type="match status" value="1"/>
</dbReference>
<dbReference type="AlphaFoldDB" id="A0A940RVP1"/>
<protein>
    <recommendedName>
        <fullName evidence="3">histidine kinase</fullName>
        <ecNumber evidence="3">2.7.13.3</ecNumber>
    </recommendedName>
</protein>
<dbReference type="GO" id="GO:0005524">
    <property type="term" value="F:ATP binding"/>
    <property type="evidence" value="ECO:0007669"/>
    <property type="project" value="UniProtKB-KW"/>
</dbReference>
<evidence type="ECO:0000256" key="3">
    <source>
        <dbReference type="ARBA" id="ARBA00012438"/>
    </source>
</evidence>
<evidence type="ECO:0000256" key="4">
    <source>
        <dbReference type="ARBA" id="ARBA00022475"/>
    </source>
</evidence>
<dbReference type="SUPFAM" id="SSF55874">
    <property type="entry name" value="ATPase domain of HSP90 chaperone/DNA topoisomerase II/histidine kinase"/>
    <property type="match status" value="1"/>
</dbReference>
<dbReference type="SUPFAM" id="SSF47384">
    <property type="entry name" value="Homodimeric domain of signal transducing histidine kinase"/>
    <property type="match status" value="1"/>
</dbReference>
<sequence>MRRRVVRVAVVSVLVALVLFALPLGAALRAYLFADERNELEREALAAAVRVGPDFASGDRVELPPAPPGVRIGVYDMSLRRQAGAGPRKAGSAARRAARGSVFAAHTTADGALVTAVPVSRNEQVVGIVRASTDTGGLWWHVAEGWLALVATALVALGAAILAARRQARALTKPLESLSRQCRAVAGGDLSARASPSAIAEIDQVARTHNDMVSSISRLLERERNFAANASHQLRTPLTGLQLALEAALTNPHADLRAALEEASDSSRRLQTTVDEVLALAHSRRPDSLTGVAELGTVLDALEHRWHGLLALGDRRLTVQSESSARARHVPRVCGQILDALLDNARVHGQGTVEVRVREVGGAAAIDVADEGHISTGTTVLFARGQSGGAGTGIGLALARELAESAGCRLNLARADPSMFTLLCPPE</sequence>
<evidence type="ECO:0000256" key="9">
    <source>
        <dbReference type="ARBA" id="ARBA00022777"/>
    </source>
</evidence>
<organism evidence="16 17">
    <name type="scientific">Streptomyces montanisoli</name>
    <dbReference type="NCBI Taxonomy" id="2798581"/>
    <lineage>
        <taxon>Bacteria</taxon>
        <taxon>Bacillati</taxon>
        <taxon>Actinomycetota</taxon>
        <taxon>Actinomycetes</taxon>
        <taxon>Kitasatosporales</taxon>
        <taxon>Streptomycetaceae</taxon>
        <taxon>Streptomyces</taxon>
    </lineage>
</organism>
<dbReference type="RefSeq" id="WP_209340315.1">
    <property type="nucleotide sequence ID" value="NZ_JAGIQL010000045.1"/>
</dbReference>
<dbReference type="EMBL" id="JAGIQL010000045">
    <property type="protein sequence ID" value="MBP0458560.1"/>
    <property type="molecule type" value="Genomic_DNA"/>
</dbReference>
<evidence type="ECO:0000259" key="14">
    <source>
        <dbReference type="PROSITE" id="PS50109"/>
    </source>
</evidence>
<evidence type="ECO:0000256" key="5">
    <source>
        <dbReference type="ARBA" id="ARBA00022553"/>
    </source>
</evidence>
<dbReference type="InterPro" id="IPR005467">
    <property type="entry name" value="His_kinase_dom"/>
</dbReference>
<dbReference type="PANTHER" id="PTHR44936:SF9">
    <property type="entry name" value="SENSOR PROTEIN CREC"/>
    <property type="match status" value="1"/>
</dbReference>
<evidence type="ECO:0000313" key="17">
    <source>
        <dbReference type="Proteomes" id="UP000670475"/>
    </source>
</evidence>
<feature type="domain" description="HAMP" evidence="15">
    <location>
        <begin position="169"/>
        <end position="221"/>
    </location>
</feature>
<dbReference type="CDD" id="cd06225">
    <property type="entry name" value="HAMP"/>
    <property type="match status" value="1"/>
</dbReference>
<proteinExistence type="predicted"/>
<dbReference type="SMART" id="SM00388">
    <property type="entry name" value="HisKA"/>
    <property type="match status" value="1"/>
</dbReference>
<evidence type="ECO:0000256" key="12">
    <source>
        <dbReference type="ARBA" id="ARBA00023012"/>
    </source>
</evidence>
<evidence type="ECO:0000256" key="13">
    <source>
        <dbReference type="SAM" id="Phobius"/>
    </source>
</evidence>
<evidence type="ECO:0000256" key="11">
    <source>
        <dbReference type="ARBA" id="ARBA00022989"/>
    </source>
</evidence>
<feature type="domain" description="Histidine kinase" evidence="14">
    <location>
        <begin position="229"/>
        <end position="427"/>
    </location>
</feature>
<keyword evidence="6" id="KW-0808">Transferase</keyword>
<evidence type="ECO:0000313" key="16">
    <source>
        <dbReference type="EMBL" id="MBP0458560.1"/>
    </source>
</evidence>
<dbReference type="PROSITE" id="PS50885">
    <property type="entry name" value="HAMP"/>
    <property type="match status" value="1"/>
</dbReference>
<dbReference type="Gene3D" id="1.10.287.130">
    <property type="match status" value="1"/>
</dbReference>
<keyword evidence="5" id="KW-0597">Phosphoprotein</keyword>
<evidence type="ECO:0000256" key="8">
    <source>
        <dbReference type="ARBA" id="ARBA00022741"/>
    </source>
</evidence>
<dbReference type="InterPro" id="IPR003661">
    <property type="entry name" value="HisK_dim/P_dom"/>
</dbReference>
<dbReference type="EC" id="2.7.13.3" evidence="3"/>
<keyword evidence="13" id="KW-0472">Membrane</keyword>
<evidence type="ECO:0000256" key="1">
    <source>
        <dbReference type="ARBA" id="ARBA00000085"/>
    </source>
</evidence>
<keyword evidence="4" id="KW-1003">Cell membrane</keyword>
<dbReference type="InterPro" id="IPR036097">
    <property type="entry name" value="HisK_dim/P_sf"/>
</dbReference>
<keyword evidence="9 16" id="KW-0418">Kinase</keyword>
<keyword evidence="8" id="KW-0547">Nucleotide-binding</keyword>
<evidence type="ECO:0000256" key="7">
    <source>
        <dbReference type="ARBA" id="ARBA00022692"/>
    </source>
</evidence>
<comment type="caution">
    <text evidence="16">The sequence shown here is derived from an EMBL/GenBank/DDBJ whole genome shotgun (WGS) entry which is preliminary data.</text>
</comment>
<dbReference type="InterPro" id="IPR036890">
    <property type="entry name" value="HATPase_C_sf"/>
</dbReference>
<dbReference type="SUPFAM" id="SSF158472">
    <property type="entry name" value="HAMP domain-like"/>
    <property type="match status" value="1"/>
</dbReference>
<evidence type="ECO:0000256" key="2">
    <source>
        <dbReference type="ARBA" id="ARBA00004651"/>
    </source>
</evidence>
<evidence type="ECO:0000256" key="10">
    <source>
        <dbReference type="ARBA" id="ARBA00022840"/>
    </source>
</evidence>
<dbReference type="InterPro" id="IPR003660">
    <property type="entry name" value="HAMP_dom"/>
</dbReference>
<evidence type="ECO:0000259" key="15">
    <source>
        <dbReference type="PROSITE" id="PS50885"/>
    </source>
</evidence>
<dbReference type="GO" id="GO:0005886">
    <property type="term" value="C:plasma membrane"/>
    <property type="evidence" value="ECO:0007669"/>
    <property type="project" value="UniProtKB-SubCell"/>
</dbReference>
<dbReference type="GO" id="GO:0000155">
    <property type="term" value="F:phosphorelay sensor kinase activity"/>
    <property type="evidence" value="ECO:0007669"/>
    <property type="project" value="InterPro"/>
</dbReference>
<keyword evidence="12" id="KW-0902">Two-component regulatory system</keyword>
<keyword evidence="11 13" id="KW-1133">Transmembrane helix</keyword>
<dbReference type="PANTHER" id="PTHR44936">
    <property type="entry name" value="SENSOR PROTEIN CREC"/>
    <property type="match status" value="1"/>
</dbReference>
<comment type="subcellular location">
    <subcellularLocation>
        <location evidence="2">Cell membrane</location>
        <topology evidence="2">Multi-pass membrane protein</topology>
    </subcellularLocation>
</comment>
<keyword evidence="17" id="KW-1185">Reference proteome</keyword>
<reference evidence="16" key="1">
    <citation type="submission" date="2021-03" db="EMBL/GenBank/DDBJ databases">
        <title>Whole genome sequence of Streptomyces bomunensis MMS17-BM035.</title>
        <authorList>
            <person name="Lee J.H."/>
        </authorList>
    </citation>
    <scope>NUCLEOTIDE SEQUENCE</scope>
    <source>
        <strain evidence="16">MMS17-BM035</strain>
    </source>
</reference>
<feature type="transmembrane region" description="Helical" evidence="13">
    <location>
        <begin position="145"/>
        <end position="164"/>
    </location>
</feature>
<dbReference type="Pfam" id="PF00512">
    <property type="entry name" value="HisKA"/>
    <property type="match status" value="1"/>
</dbReference>
<dbReference type="Pfam" id="PF00672">
    <property type="entry name" value="HAMP"/>
    <property type="match status" value="1"/>
</dbReference>
<gene>
    <name evidence="16" type="ORF">JFN87_13760</name>
</gene>
<keyword evidence="10" id="KW-0067">ATP-binding</keyword>
<dbReference type="Gene3D" id="3.30.565.10">
    <property type="entry name" value="Histidine kinase-like ATPase, C-terminal domain"/>
    <property type="match status" value="1"/>
</dbReference>
<accession>A0A940RVP1</accession>